<feature type="repeat" description="TPR" evidence="1">
    <location>
        <begin position="107"/>
        <end position="140"/>
    </location>
</feature>
<keyword evidence="3" id="KW-0472">Membrane</keyword>
<feature type="transmembrane region" description="Helical" evidence="3">
    <location>
        <begin position="6"/>
        <end position="25"/>
    </location>
</feature>
<keyword evidence="1" id="KW-0802">TPR repeat</keyword>
<dbReference type="HOGENOM" id="CLU_955904_0_0_6"/>
<evidence type="ECO:0000313" key="5">
    <source>
        <dbReference type="Proteomes" id="UP000001844"/>
    </source>
</evidence>
<evidence type="ECO:0000256" key="1">
    <source>
        <dbReference type="PROSITE-ProRule" id="PRU00339"/>
    </source>
</evidence>
<keyword evidence="3" id="KW-0812">Transmembrane</keyword>
<evidence type="ECO:0000256" key="3">
    <source>
        <dbReference type="SAM" id="Phobius"/>
    </source>
</evidence>
<dbReference type="AlphaFoldDB" id="D5C4Y7"/>
<dbReference type="PROSITE" id="PS50005">
    <property type="entry name" value="TPR"/>
    <property type="match status" value="1"/>
</dbReference>
<evidence type="ECO:0000313" key="4">
    <source>
        <dbReference type="EMBL" id="ADE13410.1"/>
    </source>
</evidence>
<name>D5C4Y7_NITHN</name>
<organism evidence="4 5">
    <name type="scientific">Nitrosococcus halophilus (strain Nc4)</name>
    <dbReference type="NCBI Taxonomy" id="472759"/>
    <lineage>
        <taxon>Bacteria</taxon>
        <taxon>Pseudomonadati</taxon>
        <taxon>Pseudomonadota</taxon>
        <taxon>Gammaproteobacteria</taxon>
        <taxon>Chromatiales</taxon>
        <taxon>Chromatiaceae</taxon>
        <taxon>Nitrosococcus</taxon>
    </lineage>
</organism>
<dbReference type="KEGG" id="nhl:Nhal_0206"/>
<dbReference type="EMBL" id="CP001798">
    <property type="protein sequence ID" value="ADE13410.1"/>
    <property type="molecule type" value="Genomic_DNA"/>
</dbReference>
<dbReference type="Proteomes" id="UP000001844">
    <property type="component" value="Chromosome"/>
</dbReference>
<dbReference type="PROSITE" id="PS50293">
    <property type="entry name" value="TPR_REGION"/>
    <property type="match status" value="1"/>
</dbReference>
<dbReference type="Pfam" id="PF00515">
    <property type="entry name" value="TPR_1"/>
    <property type="match status" value="1"/>
</dbReference>
<feature type="compositionally biased region" description="Basic and acidic residues" evidence="2">
    <location>
        <begin position="156"/>
        <end position="166"/>
    </location>
</feature>
<accession>D5C4Y7</accession>
<dbReference type="InterPro" id="IPR019734">
    <property type="entry name" value="TPR_rpt"/>
</dbReference>
<dbReference type="SMART" id="SM00028">
    <property type="entry name" value="TPR"/>
    <property type="match status" value="1"/>
</dbReference>
<dbReference type="Gene3D" id="1.25.40.10">
    <property type="entry name" value="Tetratricopeptide repeat domain"/>
    <property type="match status" value="1"/>
</dbReference>
<gene>
    <name evidence="4" type="ordered locus">Nhal_0206</name>
</gene>
<dbReference type="RefSeq" id="WP_013031306.1">
    <property type="nucleotide sequence ID" value="NC_013960.1"/>
</dbReference>
<keyword evidence="5" id="KW-1185">Reference proteome</keyword>
<dbReference type="SUPFAM" id="SSF48452">
    <property type="entry name" value="TPR-like"/>
    <property type="match status" value="1"/>
</dbReference>
<sequence>MQAPKKYWWVVGVAVPIVVAIITMIPDIRKDGDSKPIYVDVVGAQFTGKVAFNNVTVIAEQALQVLGKDLPDDVVTTLRQALEFAQSKEFDKAIPLLQGAVAAAPVPAVFNNLGAAYLATGNQDKAKEYFKKAVTEAPDEETASFNLTQLPGIDSIRIKEESEEKPTPSTRPALAEVGSGSSNALAPVAGGYSSIKLQTGDVRRVKYTVKINGLPLGIYQFDKNLVIDRFLKQGVQNTISFEFEKANDYGPDLWIDARLPGHKDWFRIYEFTAIKNRLKGSVTIPFAGPEK</sequence>
<evidence type="ECO:0000256" key="2">
    <source>
        <dbReference type="SAM" id="MobiDB-lite"/>
    </source>
</evidence>
<dbReference type="InterPro" id="IPR011990">
    <property type="entry name" value="TPR-like_helical_dom_sf"/>
</dbReference>
<proteinExistence type="predicted"/>
<keyword evidence="3" id="KW-1133">Transmembrane helix</keyword>
<protein>
    <submittedName>
        <fullName evidence="4">TPR repeat-containing protein</fullName>
    </submittedName>
</protein>
<dbReference type="eggNOG" id="COG0457">
    <property type="taxonomic scope" value="Bacteria"/>
</dbReference>
<feature type="region of interest" description="Disordered" evidence="2">
    <location>
        <begin position="156"/>
        <end position="178"/>
    </location>
</feature>
<reference evidence="5" key="1">
    <citation type="submission" date="2010-04" db="EMBL/GenBank/DDBJ databases">
        <title>Complete genome sequence of Nitrosococcus halophilus Nc4, a salt-adapted, aerobic obligate ammonia-oxidizing sulfur purple bacterium.</title>
        <authorList>
            <consortium name="US DOE Joint Genome Institute"/>
            <person name="Campbell M.A."/>
            <person name="Malfatti S.A."/>
            <person name="Chain P.S.G."/>
            <person name="Heidelberg J.F."/>
            <person name="Ward B.B."/>
            <person name="Klotz M.G."/>
        </authorList>
    </citation>
    <scope>NUCLEOTIDE SEQUENCE [LARGE SCALE GENOMIC DNA]</scope>
    <source>
        <strain evidence="5">Nc4</strain>
    </source>
</reference>